<feature type="signal peptide" evidence="1">
    <location>
        <begin position="1"/>
        <end position="25"/>
    </location>
</feature>
<evidence type="ECO:0000313" key="2">
    <source>
        <dbReference type="EMBL" id="CAA9254278.1"/>
    </source>
</evidence>
<protein>
    <submittedName>
        <fullName evidence="2">LPXTG-motif cell wall anchor domain</fullName>
    </submittedName>
</protein>
<name>A0A6J4ILX4_9ACTN</name>
<dbReference type="AlphaFoldDB" id="A0A6J4ILX4"/>
<dbReference type="EMBL" id="CADCTP010000188">
    <property type="protein sequence ID" value="CAA9254278.1"/>
    <property type="molecule type" value="Genomic_DNA"/>
</dbReference>
<feature type="chain" id="PRO_5026666929" evidence="1">
    <location>
        <begin position="26"/>
        <end position="348"/>
    </location>
</feature>
<sequence>MASRFAALLTAVTLALVPLAGTASAAPAAPAAPRTLLPDDAAAGWLARQLVDGDHLETSFGGVGYPDQGLTIDAVFAFAAAKVADDAAARATAWLARPENVTAYIGDGGDEAYSGATAKLLLAAQVRRADPRSFGGVDLPARLRSLLTPSGRFTDRSAFGDFSNAFGQSYAILALNRTAAKAPASASAYLAGQQCADGGVPITFELTPCVGDVDATALAVQALRSAGRGTAAHRGVAWLASKQQPGGGLAAGDGTGTPNANSTGVAGQAFADARRVLPALKAGLYLAKLQVRCAGAVADRGAIPFDATGADPATTARATAQGVLGLTGVGLSRLTAAGSRPGAPVLAC</sequence>
<evidence type="ECO:0000256" key="1">
    <source>
        <dbReference type="SAM" id="SignalP"/>
    </source>
</evidence>
<dbReference type="SUPFAM" id="SSF48239">
    <property type="entry name" value="Terpenoid cyclases/Protein prenyltransferases"/>
    <property type="match status" value="1"/>
</dbReference>
<proteinExistence type="predicted"/>
<organism evidence="2">
    <name type="scientific">uncultured Mycobacteriales bacterium</name>
    <dbReference type="NCBI Taxonomy" id="581187"/>
    <lineage>
        <taxon>Bacteria</taxon>
        <taxon>Bacillati</taxon>
        <taxon>Actinomycetota</taxon>
        <taxon>Actinomycetes</taxon>
        <taxon>Mycobacteriales</taxon>
        <taxon>environmental samples</taxon>
    </lineage>
</organism>
<dbReference type="Gene3D" id="1.50.10.20">
    <property type="match status" value="1"/>
</dbReference>
<keyword evidence="1" id="KW-0732">Signal</keyword>
<dbReference type="InterPro" id="IPR008930">
    <property type="entry name" value="Terpenoid_cyclase/PrenylTrfase"/>
</dbReference>
<reference evidence="2" key="1">
    <citation type="submission" date="2020-02" db="EMBL/GenBank/DDBJ databases">
        <authorList>
            <person name="Meier V. D."/>
        </authorList>
    </citation>
    <scope>NUCLEOTIDE SEQUENCE</scope>
    <source>
        <strain evidence="2">AVDCRST_MAG41</strain>
    </source>
</reference>
<gene>
    <name evidence="2" type="ORF">AVDCRST_MAG41-2073</name>
</gene>
<accession>A0A6J4ILX4</accession>